<dbReference type="CDD" id="cd07033">
    <property type="entry name" value="TPP_PYR_DXS_TK_like"/>
    <property type="match status" value="1"/>
</dbReference>
<dbReference type="InterPro" id="IPR033248">
    <property type="entry name" value="Transketolase_C"/>
</dbReference>
<feature type="domain" description="Transketolase-like pyrimidine-binding" evidence="4">
    <location>
        <begin position="5"/>
        <end position="170"/>
    </location>
</feature>
<gene>
    <name evidence="5" type="ORF">M972_1179</name>
</gene>
<reference evidence="5 6" key="1">
    <citation type="submission" date="2017-09" db="EMBL/GenBank/DDBJ databases">
        <title>Evaluation of Pacific Biosciences Sequencing Technology to Finishing C. thermocellum Genome Sequences.</title>
        <authorList>
            <person name="Brown S."/>
        </authorList>
    </citation>
    <scope>NUCLEOTIDE SEQUENCE [LARGE SCALE GENOMIC DNA]</scope>
    <source>
        <strain evidence="5 6">AD2</strain>
    </source>
</reference>
<dbReference type="FunFam" id="3.40.50.970:FF:000129">
    <property type="entry name" value="Transketolase"/>
    <property type="match status" value="1"/>
</dbReference>
<dbReference type="Gene3D" id="3.40.50.920">
    <property type="match status" value="1"/>
</dbReference>
<dbReference type="InterPro" id="IPR029061">
    <property type="entry name" value="THDP-binding"/>
</dbReference>
<dbReference type="InterPro" id="IPR005475">
    <property type="entry name" value="Transketolase-like_Pyr-bd"/>
</dbReference>
<evidence type="ECO:0000256" key="1">
    <source>
        <dbReference type="ARBA" id="ARBA00001964"/>
    </source>
</evidence>
<dbReference type="SMART" id="SM00861">
    <property type="entry name" value="Transket_pyr"/>
    <property type="match status" value="1"/>
</dbReference>
<protein>
    <submittedName>
        <fullName evidence="5">Transketolase subunit B</fullName>
    </submittedName>
</protein>
<name>A0AB36TB91_ACETH</name>
<dbReference type="SUPFAM" id="SSF52518">
    <property type="entry name" value="Thiamin diphosphate-binding fold (THDP-binding)"/>
    <property type="match status" value="1"/>
</dbReference>
<dbReference type="GeneID" id="35803618"/>
<dbReference type="PANTHER" id="PTHR43825">
    <property type="entry name" value="PYRUVATE DEHYDROGENASE E1 COMPONENT"/>
    <property type="match status" value="1"/>
</dbReference>
<dbReference type="Gene3D" id="3.40.50.970">
    <property type="match status" value="1"/>
</dbReference>
<keyword evidence="3" id="KW-0786">Thiamine pyrophosphate</keyword>
<evidence type="ECO:0000259" key="4">
    <source>
        <dbReference type="SMART" id="SM00861"/>
    </source>
</evidence>
<evidence type="ECO:0000256" key="3">
    <source>
        <dbReference type="ARBA" id="ARBA00023052"/>
    </source>
</evidence>
<organism evidence="5 6">
    <name type="scientific">Acetivibrio thermocellus AD2</name>
    <dbReference type="NCBI Taxonomy" id="1138384"/>
    <lineage>
        <taxon>Bacteria</taxon>
        <taxon>Bacillati</taxon>
        <taxon>Bacillota</taxon>
        <taxon>Clostridia</taxon>
        <taxon>Eubacteriales</taxon>
        <taxon>Oscillospiraceae</taxon>
        <taxon>Acetivibrio</taxon>
    </lineage>
</organism>
<dbReference type="InterPro" id="IPR051157">
    <property type="entry name" value="PDH/Transketolase"/>
</dbReference>
<comment type="caution">
    <text evidence="5">The sequence shown here is derived from an EMBL/GenBank/DDBJ whole genome shotgun (WGS) entry which is preliminary data.</text>
</comment>
<dbReference type="RefSeq" id="WP_003513185.1">
    <property type="nucleotide sequence ID" value="NZ_CP013828.1"/>
</dbReference>
<dbReference type="SUPFAM" id="SSF52922">
    <property type="entry name" value="TK C-terminal domain-like"/>
    <property type="match status" value="1"/>
</dbReference>
<dbReference type="Pfam" id="PF02779">
    <property type="entry name" value="Transket_pyr"/>
    <property type="match status" value="1"/>
</dbReference>
<comment type="cofactor">
    <cofactor evidence="1">
        <name>thiamine diphosphate</name>
        <dbReference type="ChEBI" id="CHEBI:58937"/>
    </cofactor>
</comment>
<accession>A0AB36TB91</accession>
<sequence length="313" mass="33747">MMAREACREAFSKRILEEAKKDRDIVVICTDSRGSASLGSYPEELPEQFVELGIAEQNAVTMAAGMASVGKKAYVVGPASFYSMRAAEQVKVDVAYSHNNVKIIGISGGISYGALGATHHSLQDIALMRAIPGLIVEVPSDANQMRALVGKFLSIDDPVYVRIGRGPVPVIYNENCDVEIGKAITWFDGTDAAIIACGQMVWRALEAAKELEKEGIHVTVVDMHTIKPLDEETILSVAEKCGCVLTLEEHSIYGGLGGAVAEVLKTQTKASLMIVGIPDEDVPNGTDEEVFSYYGMDVPGIVLKVKELIEKKK</sequence>
<dbReference type="Pfam" id="PF02780">
    <property type="entry name" value="Transketolase_C"/>
    <property type="match status" value="1"/>
</dbReference>
<dbReference type="PANTHER" id="PTHR43825:SF1">
    <property type="entry name" value="TRANSKETOLASE-LIKE PYRIMIDINE-BINDING DOMAIN-CONTAINING PROTEIN"/>
    <property type="match status" value="1"/>
</dbReference>
<dbReference type="Proteomes" id="UP000223596">
    <property type="component" value="Unassembled WGS sequence"/>
</dbReference>
<evidence type="ECO:0000256" key="2">
    <source>
        <dbReference type="ARBA" id="ARBA00007131"/>
    </source>
</evidence>
<evidence type="ECO:0000313" key="6">
    <source>
        <dbReference type="Proteomes" id="UP000223596"/>
    </source>
</evidence>
<comment type="similarity">
    <text evidence="2">Belongs to the transketolase family.</text>
</comment>
<dbReference type="EMBL" id="PDBW01000001">
    <property type="protein sequence ID" value="PFH01349.1"/>
    <property type="molecule type" value="Genomic_DNA"/>
</dbReference>
<proteinExistence type="inferred from homology"/>
<evidence type="ECO:0000313" key="5">
    <source>
        <dbReference type="EMBL" id="PFH01349.1"/>
    </source>
</evidence>
<dbReference type="InterPro" id="IPR009014">
    <property type="entry name" value="Transketo_C/PFOR_II"/>
</dbReference>
<dbReference type="AlphaFoldDB" id="A0AB36TB91"/>